<dbReference type="PANTHER" id="PTHR14787">
    <property type="entry name" value="C10ORF188 FAMILY MEMBER"/>
    <property type="match status" value="1"/>
</dbReference>
<protein>
    <submittedName>
        <fullName evidence="1">Uncharacterized protein</fullName>
    </submittedName>
</protein>
<comment type="caution">
    <text evidence="1">The sequence shown here is derived from an EMBL/GenBank/DDBJ whole genome shotgun (WGS) entry which is preliminary data.</text>
</comment>
<dbReference type="InterPro" id="IPR028043">
    <property type="entry name" value="PAAT-like"/>
</dbReference>
<evidence type="ECO:0000313" key="2">
    <source>
        <dbReference type="Proteomes" id="UP000193944"/>
    </source>
</evidence>
<dbReference type="Pfam" id="PF14958">
    <property type="entry name" value="PAAT-like"/>
    <property type="match status" value="1"/>
</dbReference>
<name>A0A1Y1X4T5_9FUNG</name>
<accession>A0A1Y1X4T5</accession>
<organism evidence="1 2">
    <name type="scientific">Anaeromyces robustus</name>
    <dbReference type="NCBI Taxonomy" id="1754192"/>
    <lineage>
        <taxon>Eukaryota</taxon>
        <taxon>Fungi</taxon>
        <taxon>Fungi incertae sedis</taxon>
        <taxon>Chytridiomycota</taxon>
        <taxon>Chytridiomycota incertae sedis</taxon>
        <taxon>Neocallimastigomycetes</taxon>
        <taxon>Neocallimastigales</taxon>
        <taxon>Neocallimastigaceae</taxon>
        <taxon>Anaeromyces</taxon>
    </lineage>
</organism>
<keyword evidence="2" id="KW-1185">Reference proteome</keyword>
<dbReference type="OrthoDB" id="10430958at2759"/>
<proteinExistence type="predicted"/>
<evidence type="ECO:0000313" key="1">
    <source>
        <dbReference type="EMBL" id="ORX80831.1"/>
    </source>
</evidence>
<reference evidence="1 2" key="2">
    <citation type="submission" date="2016-08" db="EMBL/GenBank/DDBJ databases">
        <title>Pervasive Adenine N6-methylation of Active Genes in Fungi.</title>
        <authorList>
            <consortium name="DOE Joint Genome Institute"/>
            <person name="Mondo S.J."/>
            <person name="Dannebaum R.O."/>
            <person name="Kuo R.C."/>
            <person name="Labutti K."/>
            <person name="Haridas S."/>
            <person name="Kuo A."/>
            <person name="Salamov A."/>
            <person name="Ahrendt S.R."/>
            <person name="Lipzen A."/>
            <person name="Sullivan W."/>
            <person name="Andreopoulos W.B."/>
            <person name="Clum A."/>
            <person name="Lindquist E."/>
            <person name="Daum C."/>
            <person name="Ramamoorthy G.K."/>
            <person name="Gryganskyi A."/>
            <person name="Culley D."/>
            <person name="Magnuson J.K."/>
            <person name="James T.Y."/>
            <person name="O'Malley M.A."/>
            <person name="Stajich J.E."/>
            <person name="Spatafora J.W."/>
            <person name="Visel A."/>
            <person name="Grigoriev I.V."/>
        </authorList>
    </citation>
    <scope>NUCLEOTIDE SEQUENCE [LARGE SCALE GENOMIC DNA]</scope>
    <source>
        <strain evidence="1 2">S4</strain>
    </source>
</reference>
<reference evidence="1 2" key="1">
    <citation type="submission" date="2016-08" db="EMBL/GenBank/DDBJ databases">
        <title>A Parts List for Fungal Cellulosomes Revealed by Comparative Genomics.</title>
        <authorList>
            <consortium name="DOE Joint Genome Institute"/>
            <person name="Haitjema C.H."/>
            <person name="Gilmore S.P."/>
            <person name="Henske J.K."/>
            <person name="Solomon K.V."/>
            <person name="De Groot R."/>
            <person name="Kuo A."/>
            <person name="Mondo S.J."/>
            <person name="Salamov A.A."/>
            <person name="Labutti K."/>
            <person name="Zhao Z."/>
            <person name="Chiniquy J."/>
            <person name="Barry K."/>
            <person name="Brewer H.M."/>
            <person name="Purvine S.O."/>
            <person name="Wright A.T."/>
            <person name="Boxma B."/>
            <person name="Van Alen T."/>
            <person name="Hackstein J.H."/>
            <person name="Baker S.E."/>
            <person name="Grigoriev I.V."/>
            <person name="O'Malley M.A."/>
        </authorList>
    </citation>
    <scope>NUCLEOTIDE SEQUENCE [LARGE SCALE GENOMIC DNA]</scope>
    <source>
        <strain evidence="1 2">S4</strain>
    </source>
</reference>
<sequence length="281" mass="32423">MKNIIKNIYTNCTFNEISNEILSTIFLKNNNEVQSMDSKFPNHKIVLNLPEDKQKPIIEIKDKIFFIPKHLYIQSNIRNIELYINEEYIKTIRGEQINVESICYYVHSFDFNSSRNTNSIKVKFISSAGAESICIYNFNLLYENTEIKVSPNIDTSIDFNSVREMLSGIQISDDAKNMLNNIESSSKMFNLMGMGNFNSNEISSSFFSMENTLPQLNVNNKGNSVTEQKIINETNAVSKEKGKEKEKEQNNETEIISYLKRIESRMDTIEAKLDLILSKIQ</sequence>
<dbReference type="Proteomes" id="UP000193944">
    <property type="component" value="Unassembled WGS sequence"/>
</dbReference>
<dbReference type="EMBL" id="MCFG01000134">
    <property type="protein sequence ID" value="ORX80831.1"/>
    <property type="molecule type" value="Genomic_DNA"/>
</dbReference>
<dbReference type="PANTHER" id="PTHR14787:SF1">
    <property type="entry name" value="ATPASE PAAT"/>
    <property type="match status" value="1"/>
</dbReference>
<gene>
    <name evidence="1" type="ORF">BCR32DRAFT_293629</name>
</gene>
<dbReference type="AlphaFoldDB" id="A0A1Y1X4T5"/>